<evidence type="ECO:0000313" key="1">
    <source>
        <dbReference type="EMBL" id="EQD69912.1"/>
    </source>
</evidence>
<sequence length="129" mass="14604">RADKIEVLFAEQWTPLDALTLRYLKRLHPAIGTTLPHQADVPVFTHSIWKLNAEVREVVGLPVRKLRMTAIANIIRSGVTDRGAISRITGAYPNTVAYIEKAFAWDLQMTVDPEIVKSRNEVIRGERTE</sequence>
<name>T1BJE1_9ZZZZ</name>
<gene>
    <name evidence="1" type="ORF">B1A_06575</name>
</gene>
<comment type="caution">
    <text evidence="1">The sequence shown here is derived from an EMBL/GenBank/DDBJ whole genome shotgun (WGS) entry which is preliminary data.</text>
</comment>
<protein>
    <submittedName>
        <fullName evidence="1">Uncharacterized protein</fullName>
    </submittedName>
</protein>
<feature type="non-terminal residue" evidence="1">
    <location>
        <position position="1"/>
    </location>
</feature>
<proteinExistence type="predicted"/>
<dbReference type="EMBL" id="AUZX01004767">
    <property type="protein sequence ID" value="EQD69912.1"/>
    <property type="molecule type" value="Genomic_DNA"/>
</dbReference>
<reference evidence="1" key="1">
    <citation type="submission" date="2013-08" db="EMBL/GenBank/DDBJ databases">
        <authorList>
            <person name="Mendez C."/>
            <person name="Richter M."/>
            <person name="Ferrer M."/>
            <person name="Sanchez J."/>
        </authorList>
    </citation>
    <scope>NUCLEOTIDE SEQUENCE</scope>
</reference>
<accession>T1BJE1</accession>
<dbReference type="AlphaFoldDB" id="T1BJE1"/>
<organism evidence="1">
    <name type="scientific">mine drainage metagenome</name>
    <dbReference type="NCBI Taxonomy" id="410659"/>
    <lineage>
        <taxon>unclassified sequences</taxon>
        <taxon>metagenomes</taxon>
        <taxon>ecological metagenomes</taxon>
    </lineage>
</organism>
<reference evidence="1" key="2">
    <citation type="journal article" date="2014" name="ISME J.">
        <title>Microbial stratification in low pH oxic and suboxic macroscopic growths along an acid mine drainage.</title>
        <authorList>
            <person name="Mendez-Garcia C."/>
            <person name="Mesa V."/>
            <person name="Sprenger R.R."/>
            <person name="Richter M."/>
            <person name="Diez M.S."/>
            <person name="Solano J."/>
            <person name="Bargiela R."/>
            <person name="Golyshina O.V."/>
            <person name="Manteca A."/>
            <person name="Ramos J.L."/>
            <person name="Gallego J.R."/>
            <person name="Llorente I."/>
            <person name="Martins Dos Santos V.A."/>
            <person name="Jensen O.N."/>
            <person name="Pelaez A.I."/>
            <person name="Sanchez J."/>
            <person name="Ferrer M."/>
        </authorList>
    </citation>
    <scope>NUCLEOTIDE SEQUENCE</scope>
</reference>